<reference evidence="2 3" key="1">
    <citation type="submission" date="2022-10" db="EMBL/GenBank/DDBJ databases">
        <title>Luteolibacter flavescens strain MCCC 1K03193, whole genome shotgun sequencing project.</title>
        <authorList>
            <person name="Zhao G."/>
            <person name="Shen L."/>
        </authorList>
    </citation>
    <scope>NUCLEOTIDE SEQUENCE [LARGE SCALE GENOMIC DNA]</scope>
    <source>
        <strain evidence="2 3">MCCC 1K03193</strain>
    </source>
</reference>
<sequence>MKFPLPLGGRCLAFGILACSSLLGISSAADLDVPRGSLTVDRDMVRAGVKSQLAWEIEYPAPVTSVVEIIPPNIIKPKKDLKLKVRVLGASFQETITKFLPVEVMWSKNSASWSRIYYGLQTNVLPAIPVLQTNVKKGDTINIGGRGWRDGAWLPFYNTSQSTKNLIMLKNGDRVPTTVPALNGSSIESFLKPYMDTVTKTVKIGDRDLILLMELGQTNPANSGFDLQDLVVLVTFE</sequence>
<keyword evidence="3" id="KW-1185">Reference proteome</keyword>
<dbReference type="Proteomes" id="UP001207930">
    <property type="component" value="Unassembled WGS sequence"/>
</dbReference>
<proteinExistence type="predicted"/>
<comment type="caution">
    <text evidence="2">The sequence shown here is derived from an EMBL/GenBank/DDBJ whole genome shotgun (WGS) entry which is preliminary data.</text>
</comment>
<dbReference type="EMBL" id="JAPDDS010000003">
    <property type="protein sequence ID" value="MCW1884251.1"/>
    <property type="molecule type" value="Genomic_DNA"/>
</dbReference>
<organism evidence="2 3">
    <name type="scientific">Luteolibacter flavescens</name>
    <dbReference type="NCBI Taxonomy" id="1859460"/>
    <lineage>
        <taxon>Bacteria</taxon>
        <taxon>Pseudomonadati</taxon>
        <taxon>Verrucomicrobiota</taxon>
        <taxon>Verrucomicrobiia</taxon>
        <taxon>Verrucomicrobiales</taxon>
        <taxon>Verrucomicrobiaceae</taxon>
        <taxon>Luteolibacter</taxon>
    </lineage>
</organism>
<accession>A0ABT3FL16</accession>
<dbReference type="RefSeq" id="WP_264500212.1">
    <property type="nucleotide sequence ID" value="NZ_JAPDDS010000003.1"/>
</dbReference>
<evidence type="ECO:0000313" key="2">
    <source>
        <dbReference type="EMBL" id="MCW1884251.1"/>
    </source>
</evidence>
<evidence type="ECO:0000256" key="1">
    <source>
        <dbReference type="SAM" id="SignalP"/>
    </source>
</evidence>
<feature type="chain" id="PRO_5045209279" evidence="1">
    <location>
        <begin position="29"/>
        <end position="237"/>
    </location>
</feature>
<evidence type="ECO:0000313" key="3">
    <source>
        <dbReference type="Proteomes" id="UP001207930"/>
    </source>
</evidence>
<feature type="signal peptide" evidence="1">
    <location>
        <begin position="1"/>
        <end position="28"/>
    </location>
</feature>
<name>A0ABT3FL16_9BACT</name>
<keyword evidence="1" id="KW-0732">Signal</keyword>
<protein>
    <submittedName>
        <fullName evidence="2">Uncharacterized protein</fullName>
    </submittedName>
</protein>
<gene>
    <name evidence="2" type="ORF">OKA04_05875</name>
</gene>